<dbReference type="AlphaFoldDB" id="A0A9D5KB98"/>
<keyword evidence="1" id="KW-0472">Membrane</keyword>
<reference evidence="2" key="1">
    <citation type="submission" date="2019-11" db="EMBL/GenBank/DDBJ databases">
        <title>Microbial mats filling the niche in hypersaline microbial mats.</title>
        <authorList>
            <person name="Wong H.L."/>
            <person name="Macleod F.I."/>
            <person name="White R.A. III"/>
            <person name="Burns B.P."/>
        </authorList>
    </citation>
    <scope>NUCLEOTIDE SEQUENCE</scope>
    <source>
        <strain evidence="2">Bin_327</strain>
    </source>
</reference>
<name>A0A9D5KB98_UNCW3</name>
<proteinExistence type="predicted"/>
<evidence type="ECO:0000313" key="2">
    <source>
        <dbReference type="EMBL" id="MBD3364990.1"/>
    </source>
</evidence>
<protein>
    <recommendedName>
        <fullName evidence="4">YesK-like protein</fullName>
    </recommendedName>
</protein>
<evidence type="ECO:0000313" key="3">
    <source>
        <dbReference type="Proteomes" id="UP000630660"/>
    </source>
</evidence>
<comment type="caution">
    <text evidence="2">The sequence shown here is derived from an EMBL/GenBank/DDBJ whole genome shotgun (WGS) entry which is preliminary data.</text>
</comment>
<evidence type="ECO:0000256" key="1">
    <source>
        <dbReference type="SAM" id="Phobius"/>
    </source>
</evidence>
<gene>
    <name evidence="2" type="ORF">GF359_07220</name>
</gene>
<feature type="transmembrane region" description="Helical" evidence="1">
    <location>
        <begin position="37"/>
        <end position="56"/>
    </location>
</feature>
<evidence type="ECO:0008006" key="4">
    <source>
        <dbReference type="Google" id="ProtNLM"/>
    </source>
</evidence>
<dbReference type="Proteomes" id="UP000630660">
    <property type="component" value="Unassembled WGS sequence"/>
</dbReference>
<keyword evidence="1" id="KW-0812">Transmembrane</keyword>
<feature type="transmembrane region" description="Helical" evidence="1">
    <location>
        <begin position="62"/>
        <end position="84"/>
    </location>
</feature>
<sequence length="91" mass="10073">MILPILLPFLIAVGAVALFSVFAWLATRYRVQKNSRLLMWPGIILFLGGCYLFGVTVSRLSLGWIIGATGFFTVLFGLTAAYFVRKGREKG</sequence>
<feature type="transmembrane region" description="Helical" evidence="1">
    <location>
        <begin position="6"/>
        <end position="25"/>
    </location>
</feature>
<keyword evidence="1" id="KW-1133">Transmembrane helix</keyword>
<dbReference type="EMBL" id="WJKJ01000239">
    <property type="protein sequence ID" value="MBD3364990.1"/>
    <property type="molecule type" value="Genomic_DNA"/>
</dbReference>
<accession>A0A9D5KB98</accession>
<organism evidence="2 3">
    <name type="scientific">candidate division WOR-3 bacterium</name>
    <dbReference type="NCBI Taxonomy" id="2052148"/>
    <lineage>
        <taxon>Bacteria</taxon>
        <taxon>Bacteria division WOR-3</taxon>
    </lineage>
</organism>